<dbReference type="RefSeq" id="WP_188173242.1">
    <property type="nucleotide sequence ID" value="NZ_JACVVD010000002.1"/>
</dbReference>
<evidence type="ECO:0000313" key="3">
    <source>
        <dbReference type="Proteomes" id="UP000650466"/>
    </source>
</evidence>
<dbReference type="AlphaFoldDB" id="A0A926KLN3"/>
<comment type="caution">
    <text evidence="2">The sequence shown here is derived from an EMBL/GenBank/DDBJ whole genome shotgun (WGS) entry which is preliminary data.</text>
</comment>
<sequence length="86" mass="9712">MAKKKWSAAAPEANAQDKPATLKDLLSPEVLNKLKSQSDAMKAEEQARKEAAREQAEAARKAEEKRLENDFGHLLSKSNLDWRKHK</sequence>
<gene>
    <name evidence="2" type="ORF">ICC18_04745</name>
</gene>
<organism evidence="2 3">
    <name type="scientific">Paenibacillus sedimenti</name>
    <dbReference type="NCBI Taxonomy" id="2770274"/>
    <lineage>
        <taxon>Bacteria</taxon>
        <taxon>Bacillati</taxon>
        <taxon>Bacillota</taxon>
        <taxon>Bacilli</taxon>
        <taxon>Bacillales</taxon>
        <taxon>Paenibacillaceae</taxon>
        <taxon>Paenibacillus</taxon>
    </lineage>
</organism>
<dbReference type="EMBL" id="JACVVD010000002">
    <property type="protein sequence ID" value="MBD0379413.1"/>
    <property type="molecule type" value="Genomic_DNA"/>
</dbReference>
<evidence type="ECO:0000313" key="2">
    <source>
        <dbReference type="EMBL" id="MBD0379413.1"/>
    </source>
</evidence>
<reference evidence="2" key="1">
    <citation type="submission" date="2020-09" db="EMBL/GenBank/DDBJ databases">
        <title>Draft Genome Sequence of Paenibacillus sp. WST5.</title>
        <authorList>
            <person name="Bao Z."/>
        </authorList>
    </citation>
    <scope>NUCLEOTIDE SEQUENCE</scope>
    <source>
        <strain evidence="2">WST5</strain>
    </source>
</reference>
<accession>A0A926KLN3</accession>
<dbReference type="Proteomes" id="UP000650466">
    <property type="component" value="Unassembled WGS sequence"/>
</dbReference>
<evidence type="ECO:0000256" key="1">
    <source>
        <dbReference type="SAM" id="MobiDB-lite"/>
    </source>
</evidence>
<keyword evidence="3" id="KW-1185">Reference proteome</keyword>
<name>A0A926KLN3_9BACL</name>
<protein>
    <submittedName>
        <fullName evidence="2">YqkE family protein</fullName>
    </submittedName>
</protein>
<proteinExistence type="predicted"/>
<feature type="region of interest" description="Disordered" evidence="1">
    <location>
        <begin position="1"/>
        <end position="65"/>
    </location>
</feature>
<dbReference type="InterPro" id="IPR024980">
    <property type="entry name" value="DUF3886"/>
</dbReference>
<feature type="compositionally biased region" description="Basic and acidic residues" evidence="1">
    <location>
        <begin position="41"/>
        <end position="65"/>
    </location>
</feature>
<dbReference type="Pfam" id="PF13025">
    <property type="entry name" value="DUF3886"/>
    <property type="match status" value="1"/>
</dbReference>